<name>A0AAV2FE91_9ROSI</name>
<organism evidence="4 5">
    <name type="scientific">Linum trigynum</name>
    <dbReference type="NCBI Taxonomy" id="586398"/>
    <lineage>
        <taxon>Eukaryota</taxon>
        <taxon>Viridiplantae</taxon>
        <taxon>Streptophyta</taxon>
        <taxon>Embryophyta</taxon>
        <taxon>Tracheophyta</taxon>
        <taxon>Spermatophyta</taxon>
        <taxon>Magnoliopsida</taxon>
        <taxon>eudicotyledons</taxon>
        <taxon>Gunneridae</taxon>
        <taxon>Pentapetalae</taxon>
        <taxon>rosids</taxon>
        <taxon>fabids</taxon>
        <taxon>Malpighiales</taxon>
        <taxon>Linaceae</taxon>
        <taxon>Linum</taxon>
    </lineage>
</organism>
<dbReference type="Gene3D" id="3.40.50.410">
    <property type="entry name" value="von Willebrand factor, type A domain"/>
    <property type="match status" value="1"/>
</dbReference>
<dbReference type="PIRSF" id="PIRSF015417">
    <property type="entry name" value="T31B5_30_vWA"/>
    <property type="match status" value="1"/>
</dbReference>
<accession>A0AAV2FE91</accession>
<evidence type="ECO:0000313" key="5">
    <source>
        <dbReference type="Proteomes" id="UP001497516"/>
    </source>
</evidence>
<feature type="domain" description="DUF2828" evidence="2">
    <location>
        <begin position="58"/>
        <end position="461"/>
    </location>
</feature>
<reference evidence="4 5" key="1">
    <citation type="submission" date="2024-04" db="EMBL/GenBank/DDBJ databases">
        <authorList>
            <person name="Fracassetti M."/>
        </authorList>
    </citation>
    <scope>NUCLEOTIDE SEQUENCE [LARGE SCALE GENOMIC DNA]</scope>
</reference>
<protein>
    <submittedName>
        <fullName evidence="4">Uncharacterized protein</fullName>
    </submittedName>
</protein>
<dbReference type="EMBL" id="OZ034819">
    <property type="protein sequence ID" value="CAL1396382.1"/>
    <property type="molecule type" value="Genomic_DNA"/>
</dbReference>
<evidence type="ECO:0000313" key="4">
    <source>
        <dbReference type="EMBL" id="CAL1396382.1"/>
    </source>
</evidence>
<feature type="region of interest" description="Disordered" evidence="1">
    <location>
        <begin position="192"/>
        <end position="244"/>
    </location>
</feature>
<dbReference type="Proteomes" id="UP001497516">
    <property type="component" value="Chromosome 6"/>
</dbReference>
<dbReference type="Pfam" id="PF25043">
    <property type="entry name" value="DUF7788"/>
    <property type="match status" value="1"/>
</dbReference>
<evidence type="ECO:0000256" key="1">
    <source>
        <dbReference type="SAM" id="MobiDB-lite"/>
    </source>
</evidence>
<keyword evidence="5" id="KW-1185">Reference proteome</keyword>
<dbReference type="Pfam" id="PF11443">
    <property type="entry name" value="DUF2828"/>
    <property type="match status" value="1"/>
</dbReference>
<dbReference type="PANTHER" id="PTHR31373:SF27">
    <property type="entry name" value="TROVE DOMAIN-CONTAINING PROTEIN"/>
    <property type="match status" value="1"/>
</dbReference>
<dbReference type="PANTHER" id="PTHR31373">
    <property type="entry name" value="OS06G0652100 PROTEIN"/>
    <property type="match status" value="1"/>
</dbReference>
<proteinExistence type="predicted"/>
<feature type="compositionally biased region" description="Acidic residues" evidence="1">
    <location>
        <begin position="198"/>
        <end position="216"/>
    </location>
</feature>
<evidence type="ECO:0000259" key="3">
    <source>
        <dbReference type="Pfam" id="PF25043"/>
    </source>
</evidence>
<dbReference type="InterPro" id="IPR056690">
    <property type="entry name" value="DUF7788"/>
</dbReference>
<dbReference type="InterPro" id="IPR036465">
    <property type="entry name" value="vWFA_dom_sf"/>
</dbReference>
<dbReference type="InterPro" id="IPR058580">
    <property type="entry name" value="DUF2828"/>
</dbReference>
<dbReference type="CDD" id="cd00198">
    <property type="entry name" value="vWFA"/>
    <property type="match status" value="1"/>
</dbReference>
<dbReference type="AlphaFoldDB" id="A0AAV2FE91"/>
<sequence length="701" mass="78516">MTTSIKILGPPSIAGAMMTSVDPPQTIVPVPSSETSIEPIVVKTQALELSGEPPMSLTEQCSATFLSTGNPCLDFFFHIVPNTPAEKLVDRLNLAWAHDPLTALKLICNLRGVRGTGKSDKEGFYAAALWLYCHHPKTLALNARALAEFGYFKDFVEILFRILEGLEVRKKAKEERQEERTARAMAKRRRRFPHLYNDEDDENSEAGEEEPEDEEADLRTIKKAKKSKKPGDGDEASAKPIDKETARALRKEREIAKAAKALKKYNSDPNYRLVFDSIADLFADLLKSDIAALKSKDYSKITLAAKWCPSIDSSYDKSLLICEAIARRMFPKESEKDYEAAEESHYAFRVRDRLRKEILVLLRKALQIPEVYMSARNWNSLPYGRVPSVAMKNYKDLFVKHDKERFQEYLEKVKAGKAKIAAGALLPHEIIAQLNDDSDGGAVAELQWARVVEDMSKKGKLSNCIAVCDVSGSMSGTPMEVCVALGLLVSELSEEPWKGKVITFSENPELHLVLGETLQEKTEFIRRMEWGMSTNFYKVFDKILDTAVANNLTEDQLIKRVFVFSDMEFHQAYANPYPHRHYAPYGGHFPIYGGGGGGFGGSEVEEEEEVPQPRSWETDYQAIQRKFGEKGYSRVPEIVFWNLRDSSATPVVGTQNGVALVSGFSKNLLTMFMDGGGIVNPEDVMGLAIAGEEYKKLVVFD</sequence>
<feature type="domain" description="DUF7788" evidence="3">
    <location>
        <begin position="463"/>
        <end position="683"/>
    </location>
</feature>
<dbReference type="InterPro" id="IPR011205">
    <property type="entry name" value="UCP015417_vWA"/>
</dbReference>
<evidence type="ECO:0000259" key="2">
    <source>
        <dbReference type="Pfam" id="PF11443"/>
    </source>
</evidence>
<dbReference type="SUPFAM" id="SSF53300">
    <property type="entry name" value="vWA-like"/>
    <property type="match status" value="1"/>
</dbReference>
<feature type="compositionally biased region" description="Basic and acidic residues" evidence="1">
    <location>
        <begin position="229"/>
        <end position="244"/>
    </location>
</feature>
<gene>
    <name evidence="4" type="ORF">LTRI10_LOCUS36755</name>
</gene>